<dbReference type="Proteomes" id="UP001230207">
    <property type="component" value="Unassembled WGS sequence"/>
</dbReference>
<gene>
    <name evidence="1" type="ORF">QO002_002905</name>
</gene>
<name>A0ABU0BV85_9HYPH</name>
<sequence>MTPGISKQQVEVLRVIEDWTGRTTTMPQAVAWRDILDKMDHAYGGAGATNIPSNAWNKEQAVRRALRSLENRGVVELRRYRYYWVDGRTVGNKYVQGSWHILDDDQYYYPGEDRTMIGAVLTEAGWALMDRINNEPLESPA</sequence>
<comment type="caution">
    <text evidence="1">The sequence shown here is derived from an EMBL/GenBank/DDBJ whole genome shotgun (WGS) entry which is preliminary data.</text>
</comment>
<protein>
    <submittedName>
        <fullName evidence="1">DNA-binding transcriptional ArsR family regulator</fullName>
    </submittedName>
</protein>
<evidence type="ECO:0000313" key="2">
    <source>
        <dbReference type="Proteomes" id="UP001230207"/>
    </source>
</evidence>
<keyword evidence="2" id="KW-1185">Reference proteome</keyword>
<dbReference type="RefSeq" id="WP_307230815.1">
    <property type="nucleotide sequence ID" value="NZ_JAUSVF010000001.1"/>
</dbReference>
<dbReference type="EMBL" id="JAUSVF010000001">
    <property type="protein sequence ID" value="MDQ0320767.1"/>
    <property type="molecule type" value="Genomic_DNA"/>
</dbReference>
<reference evidence="1 2" key="1">
    <citation type="submission" date="2023-07" db="EMBL/GenBank/DDBJ databases">
        <title>Genomic Encyclopedia of Type Strains, Phase IV (KMG-IV): sequencing the most valuable type-strain genomes for metagenomic binning, comparative biology and taxonomic classification.</title>
        <authorList>
            <person name="Goeker M."/>
        </authorList>
    </citation>
    <scope>NUCLEOTIDE SEQUENCE [LARGE SCALE GENOMIC DNA]</scope>
    <source>
        <strain evidence="1 2">DSM 1112</strain>
    </source>
</reference>
<keyword evidence="1" id="KW-0238">DNA-binding</keyword>
<dbReference type="GO" id="GO:0003677">
    <property type="term" value="F:DNA binding"/>
    <property type="evidence" value="ECO:0007669"/>
    <property type="project" value="UniProtKB-KW"/>
</dbReference>
<accession>A0ABU0BV85</accession>
<organism evidence="1 2">
    <name type="scientific">Pararhizobium capsulatum DSM 1112</name>
    <dbReference type="NCBI Taxonomy" id="1121113"/>
    <lineage>
        <taxon>Bacteria</taxon>
        <taxon>Pseudomonadati</taxon>
        <taxon>Pseudomonadota</taxon>
        <taxon>Alphaproteobacteria</taxon>
        <taxon>Hyphomicrobiales</taxon>
        <taxon>Rhizobiaceae</taxon>
        <taxon>Rhizobium/Agrobacterium group</taxon>
        <taxon>Pararhizobium</taxon>
    </lineage>
</organism>
<evidence type="ECO:0000313" key="1">
    <source>
        <dbReference type="EMBL" id="MDQ0320767.1"/>
    </source>
</evidence>
<proteinExistence type="predicted"/>